<reference evidence="1" key="1">
    <citation type="journal article" date="2015" name="Nature">
        <title>Complex archaea that bridge the gap between prokaryotes and eukaryotes.</title>
        <authorList>
            <person name="Spang A."/>
            <person name="Saw J.H."/>
            <person name="Jorgensen S.L."/>
            <person name="Zaremba-Niedzwiedzka K."/>
            <person name="Martijn J."/>
            <person name="Lind A.E."/>
            <person name="van Eijk R."/>
            <person name="Schleper C."/>
            <person name="Guy L."/>
            <person name="Ettema T.J."/>
        </authorList>
    </citation>
    <scope>NUCLEOTIDE SEQUENCE</scope>
</reference>
<name>A0A0F9RBW2_9ZZZZ</name>
<dbReference type="EMBL" id="LAZR01001305">
    <property type="protein sequence ID" value="KKN46917.1"/>
    <property type="molecule type" value="Genomic_DNA"/>
</dbReference>
<comment type="caution">
    <text evidence="1">The sequence shown here is derived from an EMBL/GenBank/DDBJ whole genome shotgun (WGS) entry which is preliminary data.</text>
</comment>
<protein>
    <recommendedName>
        <fullName evidence="2">Apea-like HEPN domain-containing protein</fullName>
    </recommendedName>
</protein>
<accession>A0A0F9RBW2</accession>
<sequence>MNFLMQLTIKKIKVRENFKNLIVFRFLILIINLKGNNSKMTLSNKTVLLVKILKDDIEKLKVGFQENGIEFSEKDYIYSVNFNLFIELTKEFCFENKTETVYRPTSIISPDTESKLAPITFIPVPEERLQLFKDVILINFDEKYIYSMSYFRLTRSGTYNRKELYYRFFYALCHETFWQTNEIEEVFNSLLEQWNRALEHNKMTVDLFLPLDSISVKGSAIITIEDKFQVGHISGVIVEMTANGIDDWRFYTSIISCKAELLTKIHTSDTSGDPTNKDEKDKYELQYQEAFKELHLLVNAFYINEFDFRWRSPVIKLPWWFDPELYNFKDLQRQQHVDKFLKKEVIDKISTMYSELKKSNIIEKDRVILNGYYRIFQHGMIDAYFIIDTTTFLEALYTKGSRDYVKLRFRLNAASILAKYRKKFWKVYNFLGKMYDIRSNAVHGSNWMMEFEEYVRKRYYVKEGDITSVIIRFRKEFISYLNFSLMYIIKSMNKNTEILKEMNKDPLYFFNNSKLTSVEKNRKEILKELKQRYEKSKYVYENQWEELRALFNIKVNS</sequence>
<evidence type="ECO:0000313" key="1">
    <source>
        <dbReference type="EMBL" id="KKN46917.1"/>
    </source>
</evidence>
<organism evidence="1">
    <name type="scientific">marine sediment metagenome</name>
    <dbReference type="NCBI Taxonomy" id="412755"/>
    <lineage>
        <taxon>unclassified sequences</taxon>
        <taxon>metagenomes</taxon>
        <taxon>ecological metagenomes</taxon>
    </lineage>
</organism>
<dbReference type="AlphaFoldDB" id="A0A0F9RBW2"/>
<evidence type="ECO:0008006" key="2">
    <source>
        <dbReference type="Google" id="ProtNLM"/>
    </source>
</evidence>
<proteinExistence type="predicted"/>
<gene>
    <name evidence="1" type="ORF">LCGC14_0668220</name>
</gene>